<gene>
    <name evidence="1" type="ORF">QFC20_001798</name>
</gene>
<keyword evidence="2" id="KW-1185">Reference proteome</keyword>
<comment type="caution">
    <text evidence="1">The sequence shown here is derived from an EMBL/GenBank/DDBJ whole genome shotgun (WGS) entry which is preliminary data.</text>
</comment>
<reference evidence="1" key="1">
    <citation type="submission" date="2023-04" db="EMBL/GenBank/DDBJ databases">
        <title>Draft Genome sequencing of Naganishia species isolated from polar environments using Oxford Nanopore Technology.</title>
        <authorList>
            <person name="Leo P."/>
            <person name="Venkateswaran K."/>
        </authorList>
    </citation>
    <scope>NUCLEOTIDE SEQUENCE</scope>
    <source>
        <strain evidence="1">MNA-CCFEE 5262</strain>
    </source>
</reference>
<sequence>MTNTGKTNTEPSGKVTIVFLKCDKVPEKAKEAHGEYQDVLHNLFEPMMPKDRKLELETLSYDVVHKREYPKDDVLARTDAVVVSGSFEDEAHADTMWILKLAGFLIKIHPLCRMNTRKRESSVSAFGCRLSLELSGRRPSRRIQRAGESAFFVATSMSWPTGGIRINREVGSTRMDLTDIGKKVMWGEGDIDIDDEVPAGLPDHVMMQQIHSDCVFDVPPSFHLLGYSEKTPVQGIVHFYPDPDPEPEEKDKASKSGDSTPEEKEEAEHADKKEAGKKMETGEAPEFTHSEDHELPQGLWKKVHIIAFQGHPEWHDGILLPLIDNYEKDGTYTKEFAEEARKNAKAHHDGEQVGKVLLRVLGVASGSDSGGSPRQVAMVRQLSTGNDAKERESAVERQDDTSGSCEVTALAAEEQEPIGNLEVLVGDMATNSSSPQAKRSKNVVSESTGIPSVQPGTGASISTGITYFEGSFAQATCNRVSRIAAPATLPGFPRLNFATEPPFKVWAVLSKLKTFNTTCDSSIQQVGLDRWLMSMPNLETLHITCIHDHSDKTTGLAYDSYAGIVYTDLVARLAILGSLWFPRLKELYLDDVSLEPNFLLRLVERRNHFLVPLSRLQVLAPTMLASECARLHASVDFQHIRAHTPYGELDGPGCTCPCECEGPCEETKHATGLRRMVGMMDWVCTRVLG</sequence>
<evidence type="ECO:0000313" key="2">
    <source>
        <dbReference type="Proteomes" id="UP001230649"/>
    </source>
</evidence>
<proteinExistence type="predicted"/>
<protein>
    <submittedName>
        <fullName evidence="1">Uncharacterized protein</fullName>
    </submittedName>
</protein>
<dbReference type="Proteomes" id="UP001230649">
    <property type="component" value="Unassembled WGS sequence"/>
</dbReference>
<accession>A0ACC2WRW0</accession>
<evidence type="ECO:0000313" key="1">
    <source>
        <dbReference type="EMBL" id="KAJ9113772.1"/>
    </source>
</evidence>
<organism evidence="1 2">
    <name type="scientific">Naganishia adeliensis</name>
    <dbReference type="NCBI Taxonomy" id="92952"/>
    <lineage>
        <taxon>Eukaryota</taxon>
        <taxon>Fungi</taxon>
        <taxon>Dikarya</taxon>
        <taxon>Basidiomycota</taxon>
        <taxon>Agaricomycotina</taxon>
        <taxon>Tremellomycetes</taxon>
        <taxon>Filobasidiales</taxon>
        <taxon>Filobasidiaceae</taxon>
        <taxon>Naganishia</taxon>
    </lineage>
</organism>
<name>A0ACC2WRW0_9TREE</name>
<dbReference type="EMBL" id="JASBWS010000011">
    <property type="protein sequence ID" value="KAJ9113772.1"/>
    <property type="molecule type" value="Genomic_DNA"/>
</dbReference>